<accession>A0A5B7H0T7</accession>
<dbReference type="AlphaFoldDB" id="A0A5B7H0T7"/>
<organism evidence="1 2">
    <name type="scientific">Portunus trituberculatus</name>
    <name type="common">Swimming crab</name>
    <name type="synonym">Neptunus trituberculatus</name>
    <dbReference type="NCBI Taxonomy" id="210409"/>
    <lineage>
        <taxon>Eukaryota</taxon>
        <taxon>Metazoa</taxon>
        <taxon>Ecdysozoa</taxon>
        <taxon>Arthropoda</taxon>
        <taxon>Crustacea</taxon>
        <taxon>Multicrustacea</taxon>
        <taxon>Malacostraca</taxon>
        <taxon>Eumalacostraca</taxon>
        <taxon>Eucarida</taxon>
        <taxon>Decapoda</taxon>
        <taxon>Pleocyemata</taxon>
        <taxon>Brachyura</taxon>
        <taxon>Eubrachyura</taxon>
        <taxon>Portunoidea</taxon>
        <taxon>Portunidae</taxon>
        <taxon>Portuninae</taxon>
        <taxon>Portunus</taxon>
    </lineage>
</organism>
<evidence type="ECO:0000313" key="1">
    <source>
        <dbReference type="EMBL" id="MPC63633.1"/>
    </source>
</evidence>
<protein>
    <submittedName>
        <fullName evidence="1">Uncharacterized protein</fullName>
    </submittedName>
</protein>
<keyword evidence="2" id="KW-1185">Reference proteome</keyword>
<proteinExistence type="predicted"/>
<evidence type="ECO:0000313" key="2">
    <source>
        <dbReference type="Proteomes" id="UP000324222"/>
    </source>
</evidence>
<gene>
    <name evidence="1" type="ORF">E2C01_057734</name>
</gene>
<name>A0A5B7H0T7_PORTR</name>
<reference evidence="1 2" key="1">
    <citation type="submission" date="2019-05" db="EMBL/GenBank/DDBJ databases">
        <title>Another draft genome of Portunus trituberculatus and its Hox gene families provides insights of decapod evolution.</title>
        <authorList>
            <person name="Jeong J.-H."/>
            <person name="Song I."/>
            <person name="Kim S."/>
            <person name="Choi T."/>
            <person name="Kim D."/>
            <person name="Ryu S."/>
            <person name="Kim W."/>
        </authorList>
    </citation>
    <scope>NUCLEOTIDE SEQUENCE [LARGE SCALE GENOMIC DNA]</scope>
    <source>
        <tissue evidence="1">Muscle</tissue>
    </source>
</reference>
<dbReference type="EMBL" id="VSRR010021068">
    <property type="protein sequence ID" value="MPC63633.1"/>
    <property type="molecule type" value="Genomic_DNA"/>
</dbReference>
<sequence length="66" mass="7499">MQGWDYRFVCHPDERLADPNLATSAPLPGRLAVQCCGERLQGSRPHLHLCRGKAIQNKQRLVCWSL</sequence>
<dbReference type="Proteomes" id="UP000324222">
    <property type="component" value="Unassembled WGS sequence"/>
</dbReference>
<comment type="caution">
    <text evidence="1">The sequence shown here is derived from an EMBL/GenBank/DDBJ whole genome shotgun (WGS) entry which is preliminary data.</text>
</comment>